<sequence length="120" mass="13527">MQAKAVARTVRIAPRKARLVMDLIRGKQVGEAVSILNLTPKAASPIIEKVLKSAIANAEHNYELDANSLVITQAFVDEGPTLKRFRPSVLWVVRVQLTNVLATLQSLYQKRRRDNPWVKR</sequence>
<evidence type="ECO:0000256" key="9">
    <source>
        <dbReference type="ARBA" id="ARBA00035207"/>
    </source>
</evidence>
<comment type="subunit">
    <text evidence="3 10 12">Part of the 50S ribosomal subunit.</text>
</comment>
<dbReference type="GO" id="GO:0006412">
    <property type="term" value="P:translation"/>
    <property type="evidence" value="ECO:0007669"/>
    <property type="project" value="UniProtKB-UniRule"/>
</dbReference>
<dbReference type="HAMAP" id="MF_01331_B">
    <property type="entry name" value="Ribosomal_uL22_B"/>
    <property type="match status" value="1"/>
</dbReference>
<dbReference type="CDD" id="cd00336">
    <property type="entry name" value="Ribosomal_L22"/>
    <property type="match status" value="1"/>
</dbReference>
<evidence type="ECO:0000256" key="13">
    <source>
        <dbReference type="RuleBase" id="RU004008"/>
    </source>
</evidence>
<dbReference type="Proteomes" id="UP000464658">
    <property type="component" value="Chromosome"/>
</dbReference>
<comment type="function">
    <text evidence="10 13">This protein binds specifically to 23S rRNA; its binding is stimulated by other ribosomal proteins, e.g., L4, L17, and L20. It is important during the early stages of 50S assembly. It makes multiple contacts with different domains of the 23S rRNA in the assembled 50S subunit and ribosome.</text>
</comment>
<evidence type="ECO:0000256" key="2">
    <source>
        <dbReference type="ARBA" id="ARBA00009451"/>
    </source>
</evidence>
<comment type="function">
    <text evidence="8">This protein binds specifically to 23S rRNA; its binding is stimulated by other ribosomal proteins, e.g. L4, L17, and L20. It is important during the early stages of 50S assembly. It makes multiple contacts with different domains of the 23S rRNA in the assembled 50S subunit and ribosome.</text>
</comment>
<evidence type="ECO:0000256" key="8">
    <source>
        <dbReference type="ARBA" id="ARBA00025084"/>
    </source>
</evidence>
<reference evidence="14 15" key="1">
    <citation type="submission" date="2019-12" db="EMBL/GenBank/DDBJ databases">
        <title>Full genome sequence of a Bacillus safensis strain isolated from commercially available natto in Indonesia.</title>
        <authorList>
            <person name="Yoshida M."/>
            <person name="Uomi M."/>
            <person name="Waturangi D."/>
            <person name="Ekaputri J.J."/>
            <person name="Setiamarga D.H.E."/>
        </authorList>
    </citation>
    <scope>NUCLEOTIDE SEQUENCE [LARGE SCALE GENOMIC DNA]</scope>
    <source>
        <strain evidence="14 15">IDN1</strain>
    </source>
</reference>
<keyword evidence="4 10" id="KW-0699">rRNA-binding</keyword>
<dbReference type="InterPro" id="IPR047867">
    <property type="entry name" value="Ribosomal_uL22_bac/org-type"/>
</dbReference>
<evidence type="ECO:0000256" key="1">
    <source>
        <dbReference type="ARBA" id="ARBA00003478"/>
    </source>
</evidence>
<dbReference type="GO" id="GO:0022625">
    <property type="term" value="C:cytosolic large ribosomal subunit"/>
    <property type="evidence" value="ECO:0007669"/>
    <property type="project" value="TreeGrafter"/>
</dbReference>
<protein>
    <recommendedName>
        <fullName evidence="9 10">Large ribosomal subunit protein uL22</fullName>
    </recommendedName>
</protein>
<dbReference type="AlphaFoldDB" id="A0A5S9LYZ7"/>
<gene>
    <name evidence="10 14" type="primary">rplV</name>
    <name evidence="14" type="ORF">BsIDN1_02380</name>
</gene>
<comment type="similarity">
    <text evidence="2 10 11">Belongs to the universal ribosomal protein uL22 family.</text>
</comment>
<proteinExistence type="inferred from homology"/>
<evidence type="ECO:0000256" key="11">
    <source>
        <dbReference type="RuleBase" id="RU004005"/>
    </source>
</evidence>
<keyword evidence="6 10" id="KW-0689">Ribosomal protein</keyword>
<keyword evidence="7 10" id="KW-0687">Ribonucleoprotein</keyword>
<evidence type="ECO:0000256" key="5">
    <source>
        <dbReference type="ARBA" id="ARBA00022884"/>
    </source>
</evidence>
<evidence type="ECO:0000313" key="14">
    <source>
        <dbReference type="EMBL" id="BBP86620.1"/>
    </source>
</evidence>
<dbReference type="InterPro" id="IPR001063">
    <property type="entry name" value="Ribosomal_uL22"/>
</dbReference>
<evidence type="ECO:0000256" key="3">
    <source>
        <dbReference type="ARBA" id="ARBA00011838"/>
    </source>
</evidence>
<dbReference type="PANTHER" id="PTHR13501">
    <property type="entry name" value="CHLOROPLAST 50S RIBOSOMAL PROTEIN L22-RELATED"/>
    <property type="match status" value="1"/>
</dbReference>
<dbReference type="GO" id="GO:0019843">
    <property type="term" value="F:rRNA binding"/>
    <property type="evidence" value="ECO:0007669"/>
    <property type="project" value="UniProtKB-UniRule"/>
</dbReference>
<keyword evidence="5 10" id="KW-0694">RNA-binding</keyword>
<evidence type="ECO:0000256" key="12">
    <source>
        <dbReference type="RuleBase" id="RU004006"/>
    </source>
</evidence>
<accession>A0A5S9LYZ7</accession>
<evidence type="ECO:0000256" key="10">
    <source>
        <dbReference type="HAMAP-Rule" id="MF_01331"/>
    </source>
</evidence>
<dbReference type="PANTHER" id="PTHR13501:SF8">
    <property type="entry name" value="LARGE RIBOSOMAL SUBUNIT PROTEIN UL22M"/>
    <property type="match status" value="1"/>
</dbReference>
<organism evidence="14 15">
    <name type="scientific">Bacillus safensis</name>
    <dbReference type="NCBI Taxonomy" id="561879"/>
    <lineage>
        <taxon>Bacteria</taxon>
        <taxon>Bacillati</taxon>
        <taxon>Bacillota</taxon>
        <taxon>Bacilli</taxon>
        <taxon>Bacillales</taxon>
        <taxon>Bacillaceae</taxon>
        <taxon>Bacillus</taxon>
    </lineage>
</organism>
<comment type="function">
    <text evidence="1 10">The globular domain of the protein is located near the polypeptide exit tunnel on the outside of the subunit, while an extended beta-hairpin is found that lines the wall of the exit tunnel in the center of the 70S ribosome.</text>
</comment>
<dbReference type="EMBL" id="AP021906">
    <property type="protein sequence ID" value="BBP86620.1"/>
    <property type="molecule type" value="Genomic_DNA"/>
</dbReference>
<dbReference type="SUPFAM" id="SSF54843">
    <property type="entry name" value="Ribosomal protein L22"/>
    <property type="match status" value="1"/>
</dbReference>
<dbReference type="Pfam" id="PF00237">
    <property type="entry name" value="Ribosomal_L22"/>
    <property type="match status" value="1"/>
</dbReference>
<name>A0A5S9LYZ7_BACIA</name>
<dbReference type="InterPro" id="IPR036394">
    <property type="entry name" value="Ribosomal_uL22_sf"/>
</dbReference>
<evidence type="ECO:0000256" key="7">
    <source>
        <dbReference type="ARBA" id="ARBA00023274"/>
    </source>
</evidence>
<dbReference type="GO" id="GO:0003735">
    <property type="term" value="F:structural constituent of ribosome"/>
    <property type="evidence" value="ECO:0007669"/>
    <property type="project" value="InterPro"/>
</dbReference>
<dbReference type="InterPro" id="IPR005727">
    <property type="entry name" value="Ribosomal_uL22_bac/chlpt-type"/>
</dbReference>
<evidence type="ECO:0000256" key="4">
    <source>
        <dbReference type="ARBA" id="ARBA00022730"/>
    </source>
</evidence>
<evidence type="ECO:0000313" key="15">
    <source>
        <dbReference type="Proteomes" id="UP000464658"/>
    </source>
</evidence>
<dbReference type="Gene3D" id="3.90.470.10">
    <property type="entry name" value="Ribosomal protein L22/L17"/>
    <property type="match status" value="1"/>
</dbReference>
<dbReference type="NCBIfam" id="TIGR01044">
    <property type="entry name" value="rplV_bact"/>
    <property type="match status" value="1"/>
</dbReference>
<evidence type="ECO:0000256" key="6">
    <source>
        <dbReference type="ARBA" id="ARBA00022980"/>
    </source>
</evidence>